<comment type="similarity">
    <text evidence="2 8">Belongs to the 4-toluene sulfonate uptake permease (TSUP) (TC 2.A.102) family.</text>
</comment>
<name>A0A845L0R6_9FIRM</name>
<evidence type="ECO:0000256" key="3">
    <source>
        <dbReference type="ARBA" id="ARBA00022448"/>
    </source>
</evidence>
<keyword evidence="7 8" id="KW-0472">Membrane</keyword>
<dbReference type="Pfam" id="PF01925">
    <property type="entry name" value="TauE"/>
    <property type="match status" value="1"/>
</dbReference>
<feature type="transmembrane region" description="Helical" evidence="8">
    <location>
        <begin position="228"/>
        <end position="249"/>
    </location>
</feature>
<evidence type="ECO:0000313" key="9">
    <source>
        <dbReference type="EMBL" id="MZP30057.1"/>
    </source>
</evidence>
<proteinExistence type="inferred from homology"/>
<feature type="transmembrane region" description="Helical" evidence="8">
    <location>
        <begin position="138"/>
        <end position="166"/>
    </location>
</feature>
<evidence type="ECO:0000256" key="4">
    <source>
        <dbReference type="ARBA" id="ARBA00022475"/>
    </source>
</evidence>
<evidence type="ECO:0000313" key="10">
    <source>
        <dbReference type="Proteomes" id="UP000463470"/>
    </source>
</evidence>
<dbReference type="InterPro" id="IPR052017">
    <property type="entry name" value="TSUP"/>
</dbReference>
<dbReference type="Proteomes" id="UP000463470">
    <property type="component" value="Unassembled WGS sequence"/>
</dbReference>
<evidence type="ECO:0000256" key="6">
    <source>
        <dbReference type="ARBA" id="ARBA00022989"/>
    </source>
</evidence>
<feature type="transmembrane region" description="Helical" evidence="8">
    <location>
        <begin position="186"/>
        <end position="208"/>
    </location>
</feature>
<evidence type="ECO:0000256" key="2">
    <source>
        <dbReference type="ARBA" id="ARBA00009142"/>
    </source>
</evidence>
<accession>A0A845L0R6</accession>
<sequence>MTTIIMVLSLVSFCAGFIDSIAGGGGLLLMPALLFAGIPPQLVLGTNKLASTIGTSFALINFVRSKVVVWQVVATGIGFSLVGSFLGSKTILFFSNETVGKMIVLLLPAVMIATMIPRRKRGSADALSKQSLYVKVPLFCFSIGFYDGFLGPGTGSFLIMAFYLFVGLELVQASATAKVFNLASNASALVVFLLEGKVLLTLGLPLALANVAGNYIGSTLAIKKGASLVRAFLILSFCVLFVSLLWKYYLS</sequence>
<dbReference type="GO" id="GO:0005886">
    <property type="term" value="C:plasma membrane"/>
    <property type="evidence" value="ECO:0007669"/>
    <property type="project" value="UniProtKB-SubCell"/>
</dbReference>
<keyword evidence="10" id="KW-1185">Reference proteome</keyword>
<dbReference type="AlphaFoldDB" id="A0A845L0R6"/>
<dbReference type="PANTHER" id="PTHR30269:SF0">
    <property type="entry name" value="MEMBRANE TRANSPORTER PROTEIN YFCA-RELATED"/>
    <property type="match status" value="1"/>
</dbReference>
<evidence type="ECO:0000256" key="5">
    <source>
        <dbReference type="ARBA" id="ARBA00022692"/>
    </source>
</evidence>
<keyword evidence="6 8" id="KW-1133">Transmembrane helix</keyword>
<dbReference type="PANTHER" id="PTHR30269">
    <property type="entry name" value="TRANSMEMBRANE PROTEIN YFCA"/>
    <property type="match status" value="1"/>
</dbReference>
<dbReference type="EMBL" id="WXEY01000009">
    <property type="protein sequence ID" value="MZP30057.1"/>
    <property type="molecule type" value="Genomic_DNA"/>
</dbReference>
<evidence type="ECO:0000256" key="1">
    <source>
        <dbReference type="ARBA" id="ARBA00004651"/>
    </source>
</evidence>
<organism evidence="9 10">
    <name type="scientific">Heliomicrobium undosum</name>
    <dbReference type="NCBI Taxonomy" id="121734"/>
    <lineage>
        <taxon>Bacteria</taxon>
        <taxon>Bacillati</taxon>
        <taxon>Bacillota</taxon>
        <taxon>Clostridia</taxon>
        <taxon>Eubacteriales</taxon>
        <taxon>Heliobacteriaceae</taxon>
        <taxon>Heliomicrobium</taxon>
    </lineage>
</organism>
<dbReference type="InterPro" id="IPR002781">
    <property type="entry name" value="TM_pro_TauE-like"/>
</dbReference>
<comment type="subcellular location">
    <subcellularLocation>
        <location evidence="1 8">Cell membrane</location>
        <topology evidence="1 8">Multi-pass membrane protein</topology>
    </subcellularLocation>
</comment>
<evidence type="ECO:0000256" key="8">
    <source>
        <dbReference type="RuleBase" id="RU363041"/>
    </source>
</evidence>
<gene>
    <name evidence="9" type="ORF">GTO91_10100</name>
</gene>
<feature type="transmembrane region" description="Helical" evidence="8">
    <location>
        <begin position="68"/>
        <end position="87"/>
    </location>
</feature>
<evidence type="ECO:0000256" key="7">
    <source>
        <dbReference type="ARBA" id="ARBA00023136"/>
    </source>
</evidence>
<protein>
    <recommendedName>
        <fullName evidence="8">Probable membrane transporter protein</fullName>
    </recommendedName>
</protein>
<keyword evidence="5 8" id="KW-0812">Transmembrane</keyword>
<reference evidence="9 10" key="1">
    <citation type="submission" date="2020-01" db="EMBL/GenBank/DDBJ databases">
        <title>Whole-genome sequence of Heliobacterium undosum DSM 13378.</title>
        <authorList>
            <person name="Kyndt J.A."/>
            <person name="Meyer T.E."/>
        </authorList>
    </citation>
    <scope>NUCLEOTIDE SEQUENCE [LARGE SCALE GENOMIC DNA]</scope>
    <source>
        <strain evidence="9 10">DSM 13378</strain>
    </source>
</reference>
<dbReference type="OrthoDB" id="554695at2"/>
<keyword evidence="3" id="KW-0813">Transport</keyword>
<feature type="transmembrane region" description="Helical" evidence="8">
    <location>
        <begin position="99"/>
        <end position="117"/>
    </location>
</feature>
<comment type="caution">
    <text evidence="9">The sequence shown here is derived from an EMBL/GenBank/DDBJ whole genome shotgun (WGS) entry which is preliminary data.</text>
</comment>
<keyword evidence="4 8" id="KW-1003">Cell membrane</keyword>